<accession>A0ABT9R088</accession>
<evidence type="ECO:0000313" key="2">
    <source>
        <dbReference type="Proteomes" id="UP001230426"/>
    </source>
</evidence>
<protein>
    <submittedName>
        <fullName evidence="1">Uncharacterized protein</fullName>
    </submittedName>
</protein>
<comment type="caution">
    <text evidence="1">The sequence shown here is derived from an EMBL/GenBank/DDBJ whole genome shotgun (WGS) entry which is preliminary data.</text>
</comment>
<organism evidence="1 2">
    <name type="scientific">Streptosporangium brasiliense</name>
    <dbReference type="NCBI Taxonomy" id="47480"/>
    <lineage>
        <taxon>Bacteria</taxon>
        <taxon>Bacillati</taxon>
        <taxon>Actinomycetota</taxon>
        <taxon>Actinomycetes</taxon>
        <taxon>Streptosporangiales</taxon>
        <taxon>Streptosporangiaceae</taxon>
        <taxon>Streptosporangium</taxon>
    </lineage>
</organism>
<sequence length="43" mass="4845">MRTYRIINPHVTALPDGDQRTAPEVERCDAVTDVGAERQLRPP</sequence>
<reference evidence="1 2" key="1">
    <citation type="submission" date="2023-07" db="EMBL/GenBank/DDBJ databases">
        <title>Sequencing the genomes of 1000 actinobacteria strains.</title>
        <authorList>
            <person name="Klenk H.-P."/>
        </authorList>
    </citation>
    <scope>NUCLEOTIDE SEQUENCE [LARGE SCALE GENOMIC DNA]</scope>
    <source>
        <strain evidence="1 2">DSM 44109</strain>
    </source>
</reference>
<evidence type="ECO:0000313" key="1">
    <source>
        <dbReference type="EMBL" id="MDP9862631.1"/>
    </source>
</evidence>
<proteinExistence type="predicted"/>
<keyword evidence="2" id="KW-1185">Reference proteome</keyword>
<dbReference type="Proteomes" id="UP001230426">
    <property type="component" value="Unassembled WGS sequence"/>
</dbReference>
<name>A0ABT9R088_9ACTN</name>
<gene>
    <name evidence="1" type="ORF">J2S55_001897</name>
</gene>
<dbReference type="EMBL" id="JAUSRB010000002">
    <property type="protein sequence ID" value="MDP9862631.1"/>
    <property type="molecule type" value="Genomic_DNA"/>
</dbReference>